<name>A0ABQ0LIW1_MYCCL</name>
<sequence>MRTRSLKWPGHHNHSGRRRLVFRQPSDSQVPPAYPPGSLSVVRATTSTHLDDEYESERIGAASTGSGRCEGSDLRRREGSVHTTVGGVVRDLGSSGSSCVAGSSRSRPYAKRSAGQSVEQWLGKSPLLELQVRDCRYVEILHVALDSLRILRITFVCALPSTIHPPSLCRPLCEILPVVIESASLQVVFPKPDSRVVLLCLHPQSDGRPVFLKLVFAAAPSAIQSMFWPKNGDAVLSPAGWTRDGFCICGKVMLTVGTRNAGNEREFAWARGREGESFQWRARLLEETLKRVLRRLASIGVDSAALGTASEHGAHRGLHTRGTDTTSGEPAVYLGMKFSVLLRPTPATCLQGSNERNRQDVKYAACPFPVTLLLLSLPPPPSRWIRCAAAQCSSRQRTRPGQALKPP</sequence>
<feature type="region of interest" description="Disordered" evidence="1">
    <location>
        <begin position="58"/>
        <end position="81"/>
    </location>
</feature>
<evidence type="ECO:0000313" key="2">
    <source>
        <dbReference type="EMBL" id="GAT50971.1"/>
    </source>
</evidence>
<protein>
    <submittedName>
        <fullName evidence="2">Uncharacterized protein</fullName>
    </submittedName>
</protein>
<proteinExistence type="predicted"/>
<feature type="compositionally biased region" description="Basic and acidic residues" evidence="1">
    <location>
        <begin position="70"/>
        <end position="80"/>
    </location>
</feature>
<dbReference type="Proteomes" id="UP000815677">
    <property type="component" value="Unassembled WGS sequence"/>
</dbReference>
<keyword evidence="3" id="KW-1185">Reference proteome</keyword>
<evidence type="ECO:0000313" key="3">
    <source>
        <dbReference type="Proteomes" id="UP000815677"/>
    </source>
</evidence>
<accession>A0ABQ0LIW1</accession>
<organism evidence="2 3">
    <name type="scientific">Mycena chlorophos</name>
    <name type="common">Agaric fungus</name>
    <name type="synonym">Agaricus chlorophos</name>
    <dbReference type="NCBI Taxonomy" id="658473"/>
    <lineage>
        <taxon>Eukaryota</taxon>
        <taxon>Fungi</taxon>
        <taxon>Dikarya</taxon>
        <taxon>Basidiomycota</taxon>
        <taxon>Agaricomycotina</taxon>
        <taxon>Agaricomycetes</taxon>
        <taxon>Agaricomycetidae</taxon>
        <taxon>Agaricales</taxon>
        <taxon>Marasmiineae</taxon>
        <taxon>Mycenaceae</taxon>
        <taxon>Mycena</taxon>
    </lineage>
</organism>
<evidence type="ECO:0000256" key="1">
    <source>
        <dbReference type="SAM" id="MobiDB-lite"/>
    </source>
</evidence>
<gene>
    <name evidence="2" type="ORF">MCHLO_08154</name>
</gene>
<reference evidence="2" key="1">
    <citation type="submission" date="2014-09" db="EMBL/GenBank/DDBJ databases">
        <title>Genome sequence of the luminous mushroom Mycena chlorophos for searching fungal bioluminescence genes.</title>
        <authorList>
            <person name="Tanaka Y."/>
            <person name="Kasuga D."/>
            <person name="Oba Y."/>
            <person name="Hase S."/>
            <person name="Sato K."/>
            <person name="Oba Y."/>
            <person name="Sakakibara Y."/>
        </authorList>
    </citation>
    <scope>NUCLEOTIDE SEQUENCE</scope>
</reference>
<dbReference type="EMBL" id="DF846776">
    <property type="protein sequence ID" value="GAT50971.1"/>
    <property type="molecule type" value="Genomic_DNA"/>
</dbReference>